<comment type="subcellular location">
    <subcellularLocation>
        <location evidence="1">Membrane</location>
        <topology evidence="1">Multi-pass membrane protein</topology>
    </subcellularLocation>
</comment>
<feature type="transmembrane region" description="Helical" evidence="7">
    <location>
        <begin position="126"/>
        <end position="147"/>
    </location>
</feature>
<evidence type="ECO:0000313" key="8">
    <source>
        <dbReference type="EMBL" id="AZS49551.1"/>
    </source>
</evidence>
<evidence type="ECO:0000256" key="4">
    <source>
        <dbReference type="ARBA" id="ARBA00022692"/>
    </source>
</evidence>
<dbReference type="KEGG" id="emo:DM558_01605"/>
<evidence type="ECO:0000256" key="6">
    <source>
        <dbReference type="ARBA" id="ARBA00023136"/>
    </source>
</evidence>
<protein>
    <submittedName>
        <fullName evidence="8">AEC family transporter</fullName>
    </submittedName>
</protein>
<evidence type="ECO:0000256" key="3">
    <source>
        <dbReference type="ARBA" id="ARBA00022475"/>
    </source>
</evidence>
<feature type="transmembrane region" description="Helical" evidence="7">
    <location>
        <begin position="101"/>
        <end position="120"/>
    </location>
</feature>
<evidence type="ECO:0000256" key="5">
    <source>
        <dbReference type="ARBA" id="ARBA00022989"/>
    </source>
</evidence>
<dbReference type="Pfam" id="PF03547">
    <property type="entry name" value="Mem_trans"/>
    <property type="match status" value="1"/>
</dbReference>
<keyword evidence="2" id="KW-0813">Transport</keyword>
<evidence type="ECO:0000256" key="7">
    <source>
        <dbReference type="SAM" id="Phobius"/>
    </source>
</evidence>
<dbReference type="RefSeq" id="WP_127161751.1">
    <property type="nucleotide sequence ID" value="NZ_CP029822.1"/>
</dbReference>
<dbReference type="AlphaFoldDB" id="A0A3Q9JKG6"/>
<keyword evidence="4 7" id="KW-0812">Transmembrane</keyword>
<gene>
    <name evidence="8" type="ORF">DM558_01605</name>
</gene>
<organism evidence="8 9">
    <name type="scientific">Entomomonas moraniae</name>
    <dbReference type="NCBI Taxonomy" id="2213226"/>
    <lineage>
        <taxon>Bacteria</taxon>
        <taxon>Pseudomonadati</taxon>
        <taxon>Pseudomonadota</taxon>
        <taxon>Gammaproteobacteria</taxon>
        <taxon>Pseudomonadales</taxon>
        <taxon>Pseudomonadaceae</taxon>
        <taxon>Entomomonas</taxon>
    </lineage>
</organism>
<keyword evidence="9" id="KW-1185">Reference proteome</keyword>
<dbReference type="Proteomes" id="UP000273143">
    <property type="component" value="Chromosome"/>
</dbReference>
<feature type="transmembrane region" description="Helical" evidence="7">
    <location>
        <begin position="168"/>
        <end position="189"/>
    </location>
</feature>
<keyword evidence="6 7" id="KW-0472">Membrane</keyword>
<evidence type="ECO:0000313" key="9">
    <source>
        <dbReference type="Proteomes" id="UP000273143"/>
    </source>
</evidence>
<evidence type="ECO:0000256" key="1">
    <source>
        <dbReference type="ARBA" id="ARBA00004141"/>
    </source>
</evidence>
<keyword evidence="5 7" id="KW-1133">Transmembrane helix</keyword>
<dbReference type="EMBL" id="CP029822">
    <property type="protein sequence ID" value="AZS49551.1"/>
    <property type="molecule type" value="Genomic_DNA"/>
</dbReference>
<dbReference type="GO" id="GO:0016020">
    <property type="term" value="C:membrane"/>
    <property type="evidence" value="ECO:0007669"/>
    <property type="project" value="UniProtKB-SubCell"/>
</dbReference>
<feature type="transmembrane region" description="Helical" evidence="7">
    <location>
        <begin position="251"/>
        <end position="272"/>
    </location>
</feature>
<reference evidence="9" key="1">
    <citation type="submission" date="2018-06" db="EMBL/GenBank/DDBJ databases">
        <title>Complete genome of Pseudomonas insecticola strain QZS01.</title>
        <authorList>
            <person name="Wang J."/>
            <person name="Su Q."/>
        </authorList>
    </citation>
    <scope>NUCLEOTIDE SEQUENCE [LARGE SCALE GENOMIC DNA]</scope>
    <source>
        <strain evidence="9">QZS01</strain>
    </source>
</reference>
<keyword evidence="3" id="KW-1003">Cell membrane</keyword>
<feature type="transmembrane region" description="Helical" evidence="7">
    <location>
        <begin position="6"/>
        <end position="23"/>
    </location>
</feature>
<feature type="transmembrane region" description="Helical" evidence="7">
    <location>
        <begin position="195"/>
        <end position="215"/>
    </location>
</feature>
<feature type="transmembrane region" description="Helical" evidence="7">
    <location>
        <begin position="227"/>
        <end position="245"/>
    </location>
</feature>
<dbReference type="PANTHER" id="PTHR36838:SF1">
    <property type="entry name" value="SLR1864 PROTEIN"/>
    <property type="match status" value="1"/>
</dbReference>
<dbReference type="PANTHER" id="PTHR36838">
    <property type="entry name" value="AUXIN EFFLUX CARRIER FAMILY PROTEIN"/>
    <property type="match status" value="1"/>
</dbReference>
<dbReference type="InterPro" id="IPR004776">
    <property type="entry name" value="Mem_transp_PIN-like"/>
</dbReference>
<proteinExistence type="predicted"/>
<feature type="transmembrane region" description="Helical" evidence="7">
    <location>
        <begin position="35"/>
        <end position="54"/>
    </location>
</feature>
<dbReference type="GO" id="GO:0055085">
    <property type="term" value="P:transmembrane transport"/>
    <property type="evidence" value="ECO:0007669"/>
    <property type="project" value="InterPro"/>
</dbReference>
<name>A0A3Q9JKG6_9GAMM</name>
<sequence length="307" mass="32272">MLNVICSAMGPIIFVLAIGFFCGKKNYFSEEATQAFASFVVNIALPLALFLAAATVSPNVLLNGKYFLSIAVGLIVTFIIGLLCSRLLFKHNTKDSAGQALAVSFPDMAYCGPPVLLATVGSSGLISMVIGNIIYTVIIIPVVMLLLSRDTGNVSIISTLKSAVQKPLVILPVLGAILAISGIKLPKIVYDSVDEAGKCAGGVALFFLGLMIARIKLKANTEIIFNVFIKNFLQGALILGTGLLLGLDHELLKAAFVIGFLPTATAVPAICITSKAYVENSASTVLLSTLCSFVTIIIGIIIIETCL</sequence>
<evidence type="ECO:0000256" key="2">
    <source>
        <dbReference type="ARBA" id="ARBA00022448"/>
    </source>
</evidence>
<feature type="transmembrane region" description="Helical" evidence="7">
    <location>
        <begin position="284"/>
        <end position="303"/>
    </location>
</feature>
<feature type="transmembrane region" description="Helical" evidence="7">
    <location>
        <begin position="66"/>
        <end position="89"/>
    </location>
</feature>
<accession>A0A3Q9JKG6</accession>